<dbReference type="InterPro" id="IPR007062">
    <property type="entry name" value="PPI-2"/>
</dbReference>
<dbReference type="GO" id="GO:0004864">
    <property type="term" value="F:protein phosphatase inhibitor activity"/>
    <property type="evidence" value="ECO:0007669"/>
    <property type="project" value="UniProtKB-KW"/>
</dbReference>
<dbReference type="GO" id="GO:0009966">
    <property type="term" value="P:regulation of signal transduction"/>
    <property type="evidence" value="ECO:0007669"/>
    <property type="project" value="InterPro"/>
</dbReference>
<evidence type="ECO:0000256" key="1">
    <source>
        <dbReference type="SAM" id="MobiDB-lite"/>
    </source>
</evidence>
<dbReference type="AlphaFoldDB" id="A0AAQ3Q617"/>
<feature type="compositionally biased region" description="Basic and acidic residues" evidence="1">
    <location>
        <begin position="245"/>
        <end position="257"/>
    </location>
</feature>
<dbReference type="PANTHER" id="PTHR12398">
    <property type="entry name" value="PROTEIN PHOSPHATASE INHIBITOR"/>
    <property type="match status" value="1"/>
</dbReference>
<reference evidence="2 3" key="1">
    <citation type="submission" date="2023-10" db="EMBL/GenBank/DDBJ databases">
        <title>Chromosome-scale genome assembly provides insights into flower coloration mechanisms of Canna indica.</title>
        <authorList>
            <person name="Li C."/>
        </authorList>
    </citation>
    <scope>NUCLEOTIDE SEQUENCE [LARGE SCALE GENOMIC DNA]</scope>
    <source>
        <tissue evidence="2">Flower</tissue>
    </source>
</reference>
<keyword evidence="3" id="KW-1185">Reference proteome</keyword>
<organism evidence="2 3">
    <name type="scientific">Canna indica</name>
    <name type="common">Indian-shot</name>
    <dbReference type="NCBI Taxonomy" id="4628"/>
    <lineage>
        <taxon>Eukaryota</taxon>
        <taxon>Viridiplantae</taxon>
        <taxon>Streptophyta</taxon>
        <taxon>Embryophyta</taxon>
        <taxon>Tracheophyta</taxon>
        <taxon>Spermatophyta</taxon>
        <taxon>Magnoliopsida</taxon>
        <taxon>Liliopsida</taxon>
        <taxon>Zingiberales</taxon>
        <taxon>Cannaceae</taxon>
        <taxon>Canna</taxon>
    </lineage>
</organism>
<sequence>MHGVTCAAAKTFTLKFTASAEKIHAIEHTMIASAERTSLLVMRTSFYEIMTRRGVQPVKFALLATFGCSRNSRVTWNEDNLYEIESNKPVRQKITEPKTPFHPMVDDDDGSLSQRNAFDECLDAEEAILTDLDGNAPSSRRFSDNGDWATSEDEAKFMDQDEDSGVEKSRLSFKEHRKAHYNEFLKVKELMRTGSLVDEDSGVEKARLSFKEHRKAHYNEFLKVKELMRTGSLVDEVDEDGDSQETTKEKHNLSAAS</sequence>
<evidence type="ECO:0000313" key="2">
    <source>
        <dbReference type="EMBL" id="WOK97417.1"/>
    </source>
</evidence>
<gene>
    <name evidence="2" type="ORF">Cni_G06125</name>
</gene>
<feature type="region of interest" description="Disordered" evidence="1">
    <location>
        <begin position="235"/>
        <end position="257"/>
    </location>
</feature>
<dbReference type="Pfam" id="PF04979">
    <property type="entry name" value="IPP-2"/>
    <property type="match status" value="2"/>
</dbReference>
<dbReference type="Proteomes" id="UP001327560">
    <property type="component" value="Chromosome 2"/>
</dbReference>
<dbReference type="EMBL" id="CP136891">
    <property type="protein sequence ID" value="WOK97417.1"/>
    <property type="molecule type" value="Genomic_DNA"/>
</dbReference>
<protein>
    <submittedName>
        <fullName evidence="2">Protein phosphatase inhibitor 2-like</fullName>
    </submittedName>
</protein>
<evidence type="ECO:0000313" key="3">
    <source>
        <dbReference type="Proteomes" id="UP001327560"/>
    </source>
</evidence>
<name>A0AAQ3Q617_9LILI</name>
<keyword evidence="2" id="KW-0650">Protein phosphatase inhibitor</keyword>
<dbReference type="PANTHER" id="PTHR12398:SF20">
    <property type="entry name" value="PROTEIN PHOSPHATASE 1 REGULATORY INHIBITOR SUBUNIT 2"/>
    <property type="match status" value="1"/>
</dbReference>
<proteinExistence type="predicted"/>
<accession>A0AAQ3Q617</accession>